<keyword evidence="1" id="KW-0732">Signal</keyword>
<proteinExistence type="evidence at protein level"/>
<dbReference type="InterPro" id="IPR046350">
    <property type="entry name" value="Cystatin_sf"/>
</dbReference>
<keyword evidence="5" id="KW-1267">Proteomics identification</keyword>
<dbReference type="Proteomes" id="UP000007305">
    <property type="component" value="Chromosome 10"/>
</dbReference>
<organism evidence="3 4">
    <name type="scientific">Zea mays</name>
    <name type="common">Maize</name>
    <dbReference type="NCBI Taxonomy" id="4577"/>
    <lineage>
        <taxon>Eukaryota</taxon>
        <taxon>Viridiplantae</taxon>
        <taxon>Streptophyta</taxon>
        <taxon>Embryophyta</taxon>
        <taxon>Tracheophyta</taxon>
        <taxon>Spermatophyta</taxon>
        <taxon>Magnoliopsida</taxon>
        <taxon>Liliopsida</taxon>
        <taxon>Poales</taxon>
        <taxon>Poaceae</taxon>
        <taxon>PACMAD clade</taxon>
        <taxon>Panicoideae</taxon>
        <taxon>Andropogonodae</taxon>
        <taxon>Andropogoneae</taxon>
        <taxon>Tripsacinae</taxon>
        <taxon>Zea</taxon>
    </lineage>
</organism>
<dbReference type="AlphaFoldDB" id="K7TMK4"/>
<dbReference type="Gene3D" id="3.10.450.10">
    <property type="match status" value="1"/>
</dbReference>
<dbReference type="OMA" id="TRNYELV"/>
<dbReference type="Gramene" id="Zm00001eb407580_T001">
    <property type="protein sequence ID" value="Zm00001eb407580_P001"/>
    <property type="gene ID" value="Zm00001eb407580"/>
</dbReference>
<sequence length="129" mass="13918">MNSLLLLAVAAAAAVCAFVPTPATADPFLCPWRTVAHPEDPFIQNLGSWAVDQQHSVLHFDKVESAKAQGVGDCTSMTRNYELVIDASIRAGSGDYKYRAVVYVTNFTQPQKVISFAAIPPSRRPPAAN</sequence>
<dbReference type="STRING" id="4577.K7TMK4"/>
<evidence type="ECO:0000313" key="4">
    <source>
        <dbReference type="Proteomes" id="UP000007305"/>
    </source>
</evidence>
<protein>
    <submittedName>
        <fullName evidence="2 3">Uncharacterized protein</fullName>
    </submittedName>
</protein>
<feature type="chain" id="PRO_5011126766" evidence="1">
    <location>
        <begin position="26"/>
        <end position="129"/>
    </location>
</feature>
<evidence type="ECO:0000313" key="3">
    <source>
        <dbReference type="EnsemblPlants" id="Zm00001eb407580_P001"/>
    </source>
</evidence>
<evidence type="ECO:0000313" key="2">
    <source>
        <dbReference type="EMBL" id="AQK39441.1"/>
    </source>
</evidence>
<name>K7TMK4_MAIZE</name>
<evidence type="ECO:0007829" key="5">
    <source>
        <dbReference type="PeptideAtlas" id="K7TMK4"/>
    </source>
</evidence>
<gene>
    <name evidence="2" type="ORF">ZEAMMB73_Zm00001d023512</name>
</gene>
<dbReference type="SUPFAM" id="SSF54403">
    <property type="entry name" value="Cystatin/monellin"/>
    <property type="match status" value="1"/>
</dbReference>
<reference evidence="2" key="2">
    <citation type="submission" date="2015-12" db="EMBL/GenBank/DDBJ databases">
        <title>Update maize B73 reference genome by single molecule sequencing technologies.</title>
        <authorList>
            <consortium name="Maize Genome Sequencing Project"/>
            <person name="Ware D."/>
        </authorList>
    </citation>
    <scope>NUCLEOTIDE SEQUENCE</scope>
    <source>
        <tissue evidence="2">Seedling</tissue>
    </source>
</reference>
<dbReference type="HOGENOM" id="CLU_1951919_0_0_1"/>
<dbReference type="EnsemblPlants" id="Zm00001eb407580_T001">
    <property type="protein sequence ID" value="Zm00001eb407580_P001"/>
    <property type="gene ID" value="Zm00001eb407580"/>
</dbReference>
<dbReference type="EMBL" id="CM000786">
    <property type="protein sequence ID" value="AQK39441.1"/>
    <property type="molecule type" value="Genomic_DNA"/>
</dbReference>
<dbReference type="PANTHER" id="PTHR47116">
    <property type="entry name" value="PHLOEM FILAMENT PROTEIN"/>
    <property type="match status" value="1"/>
</dbReference>
<dbReference type="GO" id="GO:0004869">
    <property type="term" value="F:cysteine-type endopeptidase inhibitor activity"/>
    <property type="evidence" value="ECO:0007669"/>
    <property type="project" value="InterPro"/>
</dbReference>
<dbReference type="SMR" id="K7TMK4"/>
<reference evidence="4" key="1">
    <citation type="journal article" date="2009" name="Science">
        <title>The B73 maize genome: complexity, diversity, and dynamics.</title>
        <authorList>
            <person name="Schnable P.S."/>
            <person name="Ware D."/>
            <person name="Fulton R.S."/>
            <person name="Stein J.C."/>
            <person name="Wei F."/>
            <person name="Pasternak S."/>
            <person name="Liang C."/>
            <person name="Zhang J."/>
            <person name="Fulton L."/>
            <person name="Graves T.A."/>
            <person name="Minx P."/>
            <person name="Reily A.D."/>
            <person name="Courtney L."/>
            <person name="Kruchowski S.S."/>
            <person name="Tomlinson C."/>
            <person name="Strong C."/>
            <person name="Delehaunty K."/>
            <person name="Fronick C."/>
            <person name="Courtney B."/>
            <person name="Rock S.M."/>
            <person name="Belter E."/>
            <person name="Du F."/>
            <person name="Kim K."/>
            <person name="Abbott R.M."/>
            <person name="Cotton M."/>
            <person name="Levy A."/>
            <person name="Marchetto P."/>
            <person name="Ochoa K."/>
            <person name="Jackson S.M."/>
            <person name="Gillam B."/>
            <person name="Chen W."/>
            <person name="Yan L."/>
            <person name="Higginbotham J."/>
            <person name="Cardenas M."/>
            <person name="Waligorski J."/>
            <person name="Applebaum E."/>
            <person name="Phelps L."/>
            <person name="Falcone J."/>
            <person name="Kanchi K."/>
            <person name="Thane T."/>
            <person name="Scimone A."/>
            <person name="Thane N."/>
            <person name="Henke J."/>
            <person name="Wang T."/>
            <person name="Ruppert J."/>
            <person name="Shah N."/>
            <person name="Rotter K."/>
            <person name="Hodges J."/>
            <person name="Ingenthron E."/>
            <person name="Cordes M."/>
            <person name="Kohlberg S."/>
            <person name="Sgro J."/>
            <person name="Delgado B."/>
            <person name="Mead K."/>
            <person name="Chinwalla A."/>
            <person name="Leonard S."/>
            <person name="Crouse K."/>
            <person name="Collura K."/>
            <person name="Kudrna D."/>
            <person name="Currie J."/>
            <person name="He R."/>
            <person name="Angelova A."/>
            <person name="Rajasekar S."/>
            <person name="Mueller T."/>
            <person name="Lomeli R."/>
            <person name="Scara G."/>
            <person name="Ko A."/>
            <person name="Delaney K."/>
            <person name="Wissotski M."/>
            <person name="Lopez G."/>
            <person name="Campos D."/>
            <person name="Braidotti M."/>
            <person name="Ashley E."/>
            <person name="Golser W."/>
            <person name="Kim H."/>
            <person name="Lee S."/>
            <person name="Lin J."/>
            <person name="Dujmic Z."/>
            <person name="Kim W."/>
            <person name="Talag J."/>
            <person name="Zuccolo A."/>
            <person name="Fan C."/>
            <person name="Sebastian A."/>
            <person name="Kramer M."/>
            <person name="Spiegel L."/>
            <person name="Nascimento L."/>
            <person name="Zutavern T."/>
            <person name="Miller B."/>
            <person name="Ambroise C."/>
            <person name="Muller S."/>
            <person name="Spooner W."/>
            <person name="Narechania A."/>
            <person name="Ren L."/>
            <person name="Wei S."/>
            <person name="Kumari S."/>
            <person name="Faga B."/>
            <person name="Levy M.J."/>
            <person name="McMahan L."/>
            <person name="Van Buren P."/>
            <person name="Vaughn M.W."/>
            <person name="Ying K."/>
            <person name="Yeh C.-T."/>
            <person name="Emrich S.J."/>
            <person name="Jia Y."/>
            <person name="Kalyanaraman A."/>
            <person name="Hsia A.-P."/>
            <person name="Barbazuk W.B."/>
            <person name="Baucom R.S."/>
            <person name="Brutnell T.P."/>
            <person name="Carpita N.C."/>
            <person name="Chaparro C."/>
            <person name="Chia J.-M."/>
            <person name="Deragon J.-M."/>
            <person name="Estill J.C."/>
            <person name="Fu Y."/>
            <person name="Jeddeloh J.A."/>
            <person name="Han Y."/>
            <person name="Lee H."/>
            <person name="Li P."/>
            <person name="Lisch D.R."/>
            <person name="Liu S."/>
            <person name="Liu Z."/>
            <person name="Nagel D.H."/>
            <person name="McCann M.C."/>
            <person name="SanMiguel P."/>
            <person name="Myers A.M."/>
            <person name="Nettleton D."/>
            <person name="Nguyen J."/>
            <person name="Penning B.W."/>
            <person name="Ponnala L."/>
            <person name="Schneider K.L."/>
            <person name="Schwartz D.C."/>
            <person name="Sharma A."/>
            <person name="Soderlund C."/>
            <person name="Springer N.M."/>
            <person name="Sun Q."/>
            <person name="Wang H."/>
            <person name="Waterman M."/>
            <person name="Westerman R."/>
            <person name="Wolfgruber T.K."/>
            <person name="Yang L."/>
            <person name="Yu Y."/>
            <person name="Zhang L."/>
            <person name="Zhou S."/>
            <person name="Zhu Q."/>
            <person name="Bennetzen J.L."/>
            <person name="Dawe R.K."/>
            <person name="Jiang J."/>
            <person name="Jiang N."/>
            <person name="Presting G.G."/>
            <person name="Wessler S.R."/>
            <person name="Aluru S."/>
            <person name="Martienssen R.A."/>
            <person name="Clifton S.W."/>
            <person name="McCombie W.R."/>
            <person name="Wing R.A."/>
            <person name="Wilson R.K."/>
        </authorList>
    </citation>
    <scope>NUCLEOTIDE SEQUENCE [LARGE SCALE GENOMIC DNA]</scope>
    <source>
        <strain evidence="4">cv. B73</strain>
    </source>
</reference>
<keyword evidence="4" id="KW-1185">Reference proteome</keyword>
<evidence type="ECO:0000256" key="1">
    <source>
        <dbReference type="SAM" id="SignalP"/>
    </source>
</evidence>
<feature type="signal peptide" evidence="1">
    <location>
        <begin position="1"/>
        <end position="25"/>
    </location>
</feature>
<reference evidence="3" key="3">
    <citation type="submission" date="2019-07" db="EMBL/GenBank/DDBJ databases">
        <authorList>
            <person name="Seetharam A."/>
            <person name="Woodhouse M."/>
            <person name="Cannon E."/>
        </authorList>
    </citation>
    <scope>NUCLEOTIDE SEQUENCE [LARGE SCALE GENOMIC DNA]</scope>
    <source>
        <strain evidence="3">cv. B73</strain>
    </source>
</reference>
<dbReference type="eggNOG" id="ENOG502TB2K">
    <property type="taxonomic scope" value="Eukaryota"/>
</dbReference>
<accession>K7TMK4</accession>
<dbReference type="PaxDb" id="4577-GRMZM2G041317_P01"/>
<reference evidence="3" key="4">
    <citation type="submission" date="2021-05" db="UniProtKB">
        <authorList>
            <consortium name="EnsemblPlants"/>
        </authorList>
    </citation>
    <scope>IDENTIFICATION</scope>
    <source>
        <strain evidence="3">cv. B73</strain>
    </source>
</reference>
<dbReference type="InterPro" id="IPR027214">
    <property type="entry name" value="Cystatin"/>
</dbReference>